<dbReference type="OrthoDB" id="1929172at2759"/>
<dbReference type="SMART" id="SM01190">
    <property type="entry name" value="EMP24_GP25L"/>
    <property type="match status" value="1"/>
</dbReference>
<keyword evidence="3 7" id="KW-0812">Transmembrane</keyword>
<keyword evidence="4 8" id="KW-0732">Signal</keyword>
<feature type="chain" id="PRO_5032740137" description="GOLD domain-containing protein" evidence="8">
    <location>
        <begin position="21"/>
        <end position="166"/>
    </location>
</feature>
<sequence length="166" mass="18255">MGGLGVLILILGFLSTIAQSLRFDIQSGHTKCITEDIKNNAMSVGKYSVINPNEGHPIPDSHKLTVRVTSPYGNNYHTGDHVESGNFAFTAAESGNYMTCFWAPDHKPATITVDFDWKTGVAAKDWSNVAKKGQIDVSIWKLRIGKLTFKYRNIFLGDSWAFSGIG</sequence>
<dbReference type="Pfam" id="PF01105">
    <property type="entry name" value="EMP24_GP25L"/>
    <property type="match status" value="1"/>
</dbReference>
<dbReference type="InterPro" id="IPR009038">
    <property type="entry name" value="GOLD_dom"/>
</dbReference>
<evidence type="ECO:0000313" key="11">
    <source>
        <dbReference type="Proteomes" id="UP000655225"/>
    </source>
</evidence>
<proteinExistence type="inferred from homology"/>
<comment type="subcellular location">
    <subcellularLocation>
        <location evidence="1 7">Membrane</location>
        <topology evidence="1 7">Single-pass type I membrane protein</topology>
    </subcellularLocation>
</comment>
<dbReference type="OMA" id="VANDHKI"/>
<organism evidence="10 11">
    <name type="scientific">Tetracentron sinense</name>
    <name type="common">Spur-leaf</name>
    <dbReference type="NCBI Taxonomy" id="13715"/>
    <lineage>
        <taxon>Eukaryota</taxon>
        <taxon>Viridiplantae</taxon>
        <taxon>Streptophyta</taxon>
        <taxon>Embryophyta</taxon>
        <taxon>Tracheophyta</taxon>
        <taxon>Spermatophyta</taxon>
        <taxon>Magnoliopsida</taxon>
        <taxon>Trochodendrales</taxon>
        <taxon>Trochodendraceae</taxon>
        <taxon>Tetracentron</taxon>
    </lineage>
</organism>
<gene>
    <name evidence="10" type="ORF">HHK36_015388</name>
</gene>
<evidence type="ECO:0000256" key="7">
    <source>
        <dbReference type="RuleBase" id="RU003827"/>
    </source>
</evidence>
<dbReference type="InterPro" id="IPR015720">
    <property type="entry name" value="Emp24-like"/>
</dbReference>
<evidence type="ECO:0000256" key="2">
    <source>
        <dbReference type="ARBA" id="ARBA00007104"/>
    </source>
</evidence>
<evidence type="ECO:0000256" key="5">
    <source>
        <dbReference type="ARBA" id="ARBA00022989"/>
    </source>
</evidence>
<dbReference type="PROSITE" id="PS50866">
    <property type="entry name" value="GOLD"/>
    <property type="match status" value="1"/>
</dbReference>
<evidence type="ECO:0000313" key="10">
    <source>
        <dbReference type="EMBL" id="KAF8399522.1"/>
    </source>
</evidence>
<evidence type="ECO:0000256" key="3">
    <source>
        <dbReference type="ARBA" id="ARBA00022692"/>
    </source>
</evidence>
<dbReference type="Proteomes" id="UP000655225">
    <property type="component" value="Unassembled WGS sequence"/>
</dbReference>
<dbReference type="EMBL" id="JABCRI010000010">
    <property type="protein sequence ID" value="KAF8399522.1"/>
    <property type="molecule type" value="Genomic_DNA"/>
</dbReference>
<keyword evidence="5" id="KW-1133">Transmembrane helix</keyword>
<feature type="signal peptide" evidence="8">
    <location>
        <begin position="1"/>
        <end position="20"/>
    </location>
</feature>
<accession>A0A834Z515</accession>
<protein>
    <recommendedName>
        <fullName evidence="9">GOLD domain-containing protein</fullName>
    </recommendedName>
</protein>
<evidence type="ECO:0000256" key="8">
    <source>
        <dbReference type="SAM" id="SignalP"/>
    </source>
</evidence>
<evidence type="ECO:0000259" key="9">
    <source>
        <dbReference type="PROSITE" id="PS50866"/>
    </source>
</evidence>
<reference evidence="10 11" key="1">
    <citation type="submission" date="2020-04" db="EMBL/GenBank/DDBJ databases">
        <title>Plant Genome Project.</title>
        <authorList>
            <person name="Zhang R.-G."/>
        </authorList>
    </citation>
    <scope>NUCLEOTIDE SEQUENCE [LARGE SCALE GENOMIC DNA]</scope>
    <source>
        <strain evidence="10">YNK0</strain>
        <tissue evidence="10">Leaf</tissue>
    </source>
</reference>
<keyword evidence="11" id="KW-1185">Reference proteome</keyword>
<evidence type="ECO:0000256" key="6">
    <source>
        <dbReference type="ARBA" id="ARBA00023136"/>
    </source>
</evidence>
<keyword evidence="6" id="KW-0472">Membrane</keyword>
<dbReference type="AlphaFoldDB" id="A0A834Z515"/>
<evidence type="ECO:0000256" key="4">
    <source>
        <dbReference type="ARBA" id="ARBA00022729"/>
    </source>
</evidence>
<comment type="caution">
    <text evidence="10">The sequence shown here is derived from an EMBL/GenBank/DDBJ whole genome shotgun (WGS) entry which is preliminary data.</text>
</comment>
<dbReference type="PANTHER" id="PTHR22811">
    <property type="entry name" value="TRANSMEMBRANE EMP24 DOMAIN-CONTAINING PROTEIN"/>
    <property type="match status" value="1"/>
</dbReference>
<feature type="domain" description="GOLD" evidence="9">
    <location>
        <begin position="30"/>
        <end position="119"/>
    </location>
</feature>
<name>A0A834Z515_TETSI</name>
<evidence type="ECO:0000256" key="1">
    <source>
        <dbReference type="ARBA" id="ARBA00004479"/>
    </source>
</evidence>
<comment type="similarity">
    <text evidence="2 7">Belongs to the EMP24/GP25L family.</text>
</comment>
<dbReference type="GO" id="GO:0016020">
    <property type="term" value="C:membrane"/>
    <property type="evidence" value="ECO:0007669"/>
    <property type="project" value="UniProtKB-SubCell"/>
</dbReference>